<evidence type="ECO:0000256" key="3">
    <source>
        <dbReference type="ARBA" id="ARBA00023212"/>
    </source>
</evidence>
<protein>
    <recommendedName>
        <fullName evidence="5">Dynactin subunit 5</fullName>
    </recommendedName>
</protein>
<dbReference type="VEuPathDB" id="FungiDB:YALI1_C20329g"/>
<dbReference type="KEGG" id="yli:2909733"/>
<comment type="subcellular location">
    <subcellularLocation>
        <location evidence="1">Cytoplasm</location>
        <location evidence="1">Cytoskeleton</location>
    </subcellularLocation>
</comment>
<dbReference type="InterPro" id="IPR011004">
    <property type="entry name" value="Trimer_LpxA-like_sf"/>
</dbReference>
<dbReference type="PANTHER" id="PTHR46126">
    <property type="entry name" value="DYNACTIN SUBUNIT 5"/>
    <property type="match status" value="1"/>
</dbReference>
<sequence>MPPKKTPKSAYVITESGNRISRKAALSGLQNIVLGGKTVIDHGSKIRGDLQRPGSTAPIIAIGRYCIISTQVTVEPPCKDEAKENYYPVRIGDYVYIGDNSVTQAVQIGSNVEIGDNCEIGKFCIIKDCVIVDPGSVIPPRTVCAPFTRWAGVPAVEIEVLSESTAEMVQLRNRQRYLDIE</sequence>
<evidence type="ECO:0000313" key="8">
    <source>
        <dbReference type="Proteomes" id="UP000182444"/>
    </source>
</evidence>
<evidence type="ECO:0000256" key="2">
    <source>
        <dbReference type="ARBA" id="ARBA00022490"/>
    </source>
</evidence>
<dbReference type="AlphaFoldDB" id="A0A1D8NB69"/>
<dbReference type="Proteomes" id="UP000182444">
    <property type="component" value="Chromosome 1C"/>
</dbReference>
<evidence type="ECO:0000313" key="9">
    <source>
        <dbReference type="Proteomes" id="UP000256601"/>
    </source>
</evidence>
<dbReference type="OrthoDB" id="417208at2759"/>
<comment type="similarity">
    <text evidence="4">Belongs to the dynactin subunits 5/6 family. Dynactin subunit 5 subfamily.</text>
</comment>
<dbReference type="Pfam" id="PF21711">
    <property type="entry name" value="DCTN5"/>
    <property type="match status" value="1"/>
</dbReference>
<dbReference type="SUPFAM" id="SSF51161">
    <property type="entry name" value="Trimeric LpxA-like enzymes"/>
    <property type="match status" value="1"/>
</dbReference>
<gene>
    <name evidence="7" type="ORF">B0I71DRAFT_132495</name>
    <name evidence="6" type="ORF">YALI1_C20329g</name>
</gene>
<evidence type="ECO:0000256" key="4">
    <source>
        <dbReference type="ARBA" id="ARBA00034706"/>
    </source>
</evidence>
<dbReference type="Gene3D" id="2.160.10.10">
    <property type="entry name" value="Hexapeptide repeat proteins"/>
    <property type="match status" value="1"/>
</dbReference>
<dbReference type="PANTHER" id="PTHR46126:SF1">
    <property type="entry name" value="DYNACTIN SUBUNIT 5"/>
    <property type="match status" value="1"/>
</dbReference>
<evidence type="ECO:0000313" key="6">
    <source>
        <dbReference type="EMBL" id="AOW02877.1"/>
    </source>
</evidence>
<organism evidence="6 8">
    <name type="scientific">Yarrowia lipolytica</name>
    <name type="common">Candida lipolytica</name>
    <dbReference type="NCBI Taxonomy" id="4952"/>
    <lineage>
        <taxon>Eukaryota</taxon>
        <taxon>Fungi</taxon>
        <taxon>Dikarya</taxon>
        <taxon>Ascomycota</taxon>
        <taxon>Saccharomycotina</taxon>
        <taxon>Dipodascomycetes</taxon>
        <taxon>Dipodascales</taxon>
        <taxon>Dipodascales incertae sedis</taxon>
        <taxon>Yarrowia</taxon>
    </lineage>
</organism>
<accession>A0A1D8NB69</accession>
<dbReference type="VEuPathDB" id="FungiDB:YALI0_C14608g"/>
<evidence type="ECO:0000256" key="5">
    <source>
        <dbReference type="ARBA" id="ARBA00034865"/>
    </source>
</evidence>
<evidence type="ECO:0000256" key="1">
    <source>
        <dbReference type="ARBA" id="ARBA00004245"/>
    </source>
</evidence>
<dbReference type="GeneID" id="2909733"/>
<name>A0A1D8NB69_YARLL</name>
<dbReference type="GO" id="GO:0005869">
    <property type="term" value="C:dynactin complex"/>
    <property type="evidence" value="ECO:0007669"/>
    <property type="project" value="TreeGrafter"/>
</dbReference>
<dbReference type="EMBL" id="CP017555">
    <property type="protein sequence ID" value="AOW02877.1"/>
    <property type="molecule type" value="Genomic_DNA"/>
</dbReference>
<keyword evidence="3" id="KW-0206">Cytoskeleton</keyword>
<dbReference type="InterPro" id="IPR047125">
    <property type="entry name" value="DCTN5"/>
</dbReference>
<reference evidence="6 8" key="1">
    <citation type="journal article" date="2016" name="PLoS ONE">
        <title>Sequence Assembly of Yarrowia lipolytica Strain W29/CLIB89 Shows Transposable Element Diversity.</title>
        <authorList>
            <person name="Magnan C."/>
            <person name="Yu J."/>
            <person name="Chang I."/>
            <person name="Jahn E."/>
            <person name="Kanomata Y."/>
            <person name="Wu J."/>
            <person name="Zeller M."/>
            <person name="Oakes M."/>
            <person name="Baldi P."/>
            <person name="Sandmeyer S."/>
        </authorList>
    </citation>
    <scope>NUCLEOTIDE SEQUENCE [LARGE SCALE GENOMIC DNA]</scope>
    <source>
        <strain evidence="6">CLIB89</strain>
        <strain evidence="8">CLIB89(W29)</strain>
    </source>
</reference>
<keyword evidence="2" id="KW-0963">Cytoplasm</keyword>
<dbReference type="Proteomes" id="UP000256601">
    <property type="component" value="Unassembled WGS sequence"/>
</dbReference>
<proteinExistence type="inferred from homology"/>
<reference evidence="7 9" key="2">
    <citation type="submission" date="2018-07" db="EMBL/GenBank/DDBJ databases">
        <title>Draft Genome Assemblies for Five Robust Yarrowia lipolytica Strains Exhibiting High Lipid Production and Pentose Sugar Utilization and Sugar Alcohol Secretion from Undetoxified Lignocellulosic Biomass Hydrolysates.</title>
        <authorList>
            <consortium name="DOE Joint Genome Institute"/>
            <person name="Walker C."/>
            <person name="Ryu S."/>
            <person name="Na H."/>
            <person name="Zane M."/>
            <person name="LaButti K."/>
            <person name="Lipzen A."/>
            <person name="Haridas S."/>
            <person name="Barry K."/>
            <person name="Grigoriev I.V."/>
            <person name="Quarterman J."/>
            <person name="Slininger P."/>
            <person name="Dien B."/>
            <person name="Trinh C.T."/>
        </authorList>
    </citation>
    <scope>NUCLEOTIDE SEQUENCE [LARGE SCALE GENOMIC DNA]</scope>
    <source>
        <strain evidence="7 9">YB392</strain>
    </source>
</reference>
<evidence type="ECO:0000313" key="7">
    <source>
        <dbReference type="EMBL" id="RDW25491.1"/>
    </source>
</evidence>
<dbReference type="OMA" id="SQIHGTQ"/>
<dbReference type="EMBL" id="KZ859000">
    <property type="protein sequence ID" value="RDW25491.1"/>
    <property type="molecule type" value="Genomic_DNA"/>
</dbReference>
<dbReference type="eggNOG" id="KOG3121">
    <property type="taxonomic scope" value="Eukaryota"/>
</dbReference>
<dbReference type="CDD" id="cd03359">
    <property type="entry name" value="LbH_Dynactin_5"/>
    <property type="match status" value="1"/>
</dbReference>
<dbReference type="RefSeq" id="XP_501835.1">
    <property type="nucleotide sequence ID" value="XM_501835.1"/>
</dbReference>